<dbReference type="EMBL" id="JBJIAA010000002">
    <property type="protein sequence ID" value="MFL0249545.1"/>
    <property type="molecule type" value="Genomic_DNA"/>
</dbReference>
<reference evidence="2 3" key="1">
    <citation type="submission" date="2024-11" db="EMBL/GenBank/DDBJ databases">
        <authorList>
            <person name="Heng Y.C."/>
            <person name="Lim A.C.H."/>
            <person name="Lee J.K.Y."/>
            <person name="Kittelmann S."/>
        </authorList>
    </citation>
    <scope>NUCLEOTIDE SEQUENCE [LARGE SCALE GENOMIC DNA]</scope>
    <source>
        <strain evidence="2 3">WILCCON 0114</strain>
    </source>
</reference>
<feature type="transmembrane region" description="Helical" evidence="1">
    <location>
        <begin position="20"/>
        <end position="39"/>
    </location>
</feature>
<keyword evidence="1" id="KW-1133">Transmembrane helix</keyword>
<feature type="transmembrane region" description="Helical" evidence="1">
    <location>
        <begin position="115"/>
        <end position="137"/>
    </location>
</feature>
<sequence length="152" mass="17403">MIIILLLIKTIRGKSSRVKLETIWIMPLLIIVSTAEDIFRTSNVTIVDGFIFLLFTGIGLIFGILRSKFLRFENDEQTGKVVYYNSIISLGIMIVIMLVKFYIRRNVTDLIGGINPLIISDALLCMTCSTIVTRKVYIVMKYTSIKKIYRKN</sequence>
<accession>A0ABW8TD17</accession>
<evidence type="ECO:0000256" key="1">
    <source>
        <dbReference type="SAM" id="Phobius"/>
    </source>
</evidence>
<dbReference type="RefSeq" id="WP_406786210.1">
    <property type="nucleotide sequence ID" value="NZ_JBJIAA010000002.1"/>
</dbReference>
<comment type="caution">
    <text evidence="2">The sequence shown here is derived from an EMBL/GenBank/DDBJ whole genome shotgun (WGS) entry which is preliminary data.</text>
</comment>
<evidence type="ECO:0000313" key="2">
    <source>
        <dbReference type="EMBL" id="MFL0249545.1"/>
    </source>
</evidence>
<keyword evidence="3" id="KW-1185">Reference proteome</keyword>
<organism evidence="2 3">
    <name type="scientific">Clostridium neuense</name>
    <dbReference type="NCBI Taxonomy" id="1728934"/>
    <lineage>
        <taxon>Bacteria</taxon>
        <taxon>Bacillati</taxon>
        <taxon>Bacillota</taxon>
        <taxon>Clostridia</taxon>
        <taxon>Eubacteriales</taxon>
        <taxon>Clostridiaceae</taxon>
        <taxon>Clostridium</taxon>
    </lineage>
</organism>
<keyword evidence="1" id="KW-0812">Transmembrane</keyword>
<proteinExistence type="predicted"/>
<name>A0ABW8TD17_9CLOT</name>
<evidence type="ECO:0000313" key="3">
    <source>
        <dbReference type="Proteomes" id="UP001623592"/>
    </source>
</evidence>
<feature type="transmembrane region" description="Helical" evidence="1">
    <location>
        <begin position="45"/>
        <end position="65"/>
    </location>
</feature>
<keyword evidence="1" id="KW-0472">Membrane</keyword>
<gene>
    <name evidence="2" type="ORF">ACJDT4_03850</name>
</gene>
<dbReference type="Proteomes" id="UP001623592">
    <property type="component" value="Unassembled WGS sequence"/>
</dbReference>
<feature type="transmembrane region" description="Helical" evidence="1">
    <location>
        <begin position="81"/>
        <end position="103"/>
    </location>
</feature>
<evidence type="ECO:0008006" key="4">
    <source>
        <dbReference type="Google" id="ProtNLM"/>
    </source>
</evidence>
<protein>
    <recommendedName>
        <fullName evidence="4">DUF1453 domain-containing protein</fullName>
    </recommendedName>
</protein>